<dbReference type="PROSITE" id="PS51208">
    <property type="entry name" value="AUTOTRANSPORTER"/>
    <property type="match status" value="1"/>
</dbReference>
<evidence type="ECO:0000256" key="1">
    <source>
        <dbReference type="SAM" id="SignalP"/>
    </source>
</evidence>
<keyword evidence="1" id="KW-0732">Signal</keyword>
<dbReference type="EMBL" id="AWGA01000053">
    <property type="protein sequence ID" value="TEA27166.1"/>
    <property type="molecule type" value="Genomic_DNA"/>
</dbReference>
<dbReference type="InterPro" id="IPR043990">
    <property type="entry name" value="AC_1"/>
</dbReference>
<dbReference type="Proteomes" id="UP000506160">
    <property type="component" value="Unassembled WGS sequence"/>
</dbReference>
<dbReference type="InterPro" id="IPR036709">
    <property type="entry name" value="Autotransporte_beta_dom_sf"/>
</dbReference>
<feature type="domain" description="Autotransporter" evidence="2">
    <location>
        <begin position="626"/>
        <end position="906"/>
    </location>
</feature>
<dbReference type="Pfam" id="PF03797">
    <property type="entry name" value="Autotransporter"/>
    <property type="match status" value="1"/>
</dbReference>
<dbReference type="SMART" id="SM00869">
    <property type="entry name" value="Autotransporter"/>
    <property type="match status" value="1"/>
</dbReference>
<dbReference type="InterPro" id="IPR005546">
    <property type="entry name" value="Autotransporte_beta"/>
</dbReference>
<proteinExistence type="predicted"/>
<accession>A0AB94ICM3</accession>
<protein>
    <submittedName>
        <fullName evidence="3">Autotransporter outer membrane beta-barrel domain-containing protein</fullName>
    </submittedName>
</protein>
<dbReference type="GO" id="GO:0019867">
    <property type="term" value="C:outer membrane"/>
    <property type="evidence" value="ECO:0007669"/>
    <property type="project" value="InterPro"/>
</dbReference>
<dbReference type="InterPro" id="IPR011050">
    <property type="entry name" value="Pectin_lyase_fold/virulence"/>
</dbReference>
<dbReference type="PANTHER" id="PTHR12338:SF5">
    <property type="entry name" value="ANTIGEN 43-RELATED"/>
    <property type="match status" value="1"/>
</dbReference>
<dbReference type="AlphaFoldDB" id="A0AB94ICM3"/>
<dbReference type="SUPFAM" id="SSF103515">
    <property type="entry name" value="Autotransporter"/>
    <property type="match status" value="1"/>
</dbReference>
<organism evidence="3 4">
    <name type="scientific">Candidatus Schmidhempelia bombi str. Bimp</name>
    <dbReference type="NCBI Taxonomy" id="1387197"/>
    <lineage>
        <taxon>Bacteria</taxon>
        <taxon>Pseudomonadati</taxon>
        <taxon>Pseudomonadota</taxon>
        <taxon>Gammaproteobacteria</taxon>
        <taxon>Orbales</taxon>
        <taxon>Orbaceae</taxon>
        <taxon>Candidatus Schmidhempelia</taxon>
    </lineage>
</organism>
<dbReference type="NCBIfam" id="TIGR01414">
    <property type="entry name" value="autotrans_barl"/>
    <property type="match status" value="1"/>
</dbReference>
<evidence type="ECO:0000259" key="2">
    <source>
        <dbReference type="PROSITE" id="PS51208"/>
    </source>
</evidence>
<dbReference type="InterPro" id="IPR006315">
    <property type="entry name" value="OM_autotransptr_brl_dom"/>
</dbReference>
<sequence length="906" mass="98601">MLKPYLSTNIILFSLIPLTSVHASTYYQETVKNTVINSNDIIKNEHRVTTTQSRHWMINSVATPSLATNIASLKANDRVTRFLESATIENNHQRNNAVLIPSAQTITTASNNNIKVNGDSKSLKGHYLNIDHADDNSTLSISDGIDVHNQRHEQSYNYGTLLENHRDKSTTINYDSQLGQIKVKSDGAIYNSGIAGITYNGDKDITINIKDVGSRHIKTGAAFNAIVNEGEKGNIHITLNDGSIMNTNNASYGIKSINSSGGGNIIKSNNLNISSMKVGIYAENDHGGEIDIVSSGEIFGTAEKGIFAKATGTVKSNITISRSGNTISDNIGIYAENTNGGDITINNLDGGIIISSNSDSSIMATNKASNDKSGKITTNNNGIIYGYVTYSGHNVQFNNQGNGEFKLYHGSGGKVTSSFGTDGKFSNNGMIKFLDASYNTKATFKGVAEFTHQGTIDIGVDATSDPITQDMVGNTITIENGGNGRFVSNGGSLRVNTYIDPINGKSDQLIIDNAITGPKGSTIVHIHPTADSNYGKLTGDGIEIIKVKGFSSPDAFRLDAPVVHGDYEYGLVKGGTQSAHSWFLRNTYGYNPAIGGYLANMKAANNLFAHSLHDRAIASKTNLLSNTAIFQNLWLRTRIAHSHHHSVNHSFNNRDNTYLTQLGSDIGLWQVAQGNLHIGVMGGYGHYKNTSTSQQTGTQASSQMNGYNLGLYGSWFENDNGQLGTYIDAWSQYSWFRNRITGKGNISDAKKYNSSVWSNSIELGYGFSITKNQRYQIILTPQAQFTYNIHNMSSLYDNKSHLSVTDDKGSGLVSRLGARLYGLGIETNQMIQPYVSVDWINATAKNQLTFNGKHLKDDSTKNLIETKLGLVSYVSNHLSTSAQIGSQWGKDNYNQLQAQLTFNYNF</sequence>
<feature type="chain" id="PRO_5044500811" evidence="1">
    <location>
        <begin position="24"/>
        <end position="906"/>
    </location>
</feature>
<keyword evidence="4" id="KW-1185">Reference proteome</keyword>
<evidence type="ECO:0000313" key="3">
    <source>
        <dbReference type="EMBL" id="TEA27166.1"/>
    </source>
</evidence>
<dbReference type="Gene3D" id="2.40.128.130">
    <property type="entry name" value="Autotransporter beta-domain"/>
    <property type="match status" value="1"/>
</dbReference>
<evidence type="ECO:0000313" key="4">
    <source>
        <dbReference type="Proteomes" id="UP000506160"/>
    </source>
</evidence>
<dbReference type="PANTHER" id="PTHR12338">
    <property type="entry name" value="AUTOTRANSPORTER"/>
    <property type="match status" value="1"/>
</dbReference>
<dbReference type="CDD" id="cd01344">
    <property type="entry name" value="PL2_Passenger_AT"/>
    <property type="match status" value="1"/>
</dbReference>
<comment type="caution">
    <text evidence="3">The sequence shown here is derived from an EMBL/GenBank/DDBJ whole genome shotgun (WGS) entry which is preliminary data.</text>
</comment>
<feature type="signal peptide" evidence="1">
    <location>
        <begin position="1"/>
        <end position="23"/>
    </location>
</feature>
<gene>
    <name evidence="3" type="ORF">O970_05070</name>
</gene>
<reference evidence="3 4" key="1">
    <citation type="journal article" date="2014" name="Appl. Environ. Microbiol.">
        <title>Genomic features of a bumble bee symbiont reflect its host environment.</title>
        <authorList>
            <person name="Martinson V.G."/>
            <person name="Magoc T."/>
            <person name="Koch H."/>
            <person name="Salzberg S.L."/>
            <person name="Moran N.A."/>
        </authorList>
    </citation>
    <scope>NUCLEOTIDE SEQUENCE [LARGE SCALE GENOMIC DNA]</scope>
    <source>
        <strain evidence="3 4">Bimp</strain>
    </source>
</reference>
<dbReference type="InterPro" id="IPR050909">
    <property type="entry name" value="Bact_Autotransporter_VF"/>
</dbReference>
<name>A0AB94ICM3_9GAMM</name>
<dbReference type="SUPFAM" id="SSF51126">
    <property type="entry name" value="Pectin lyase-like"/>
    <property type="match status" value="1"/>
</dbReference>
<dbReference type="RefSeq" id="WP_024496061.1">
    <property type="nucleotide sequence ID" value="NZ_AWGA01000053.1"/>
</dbReference>